<feature type="domain" description="Conserved hypothetical protein CHP03032" evidence="1">
    <location>
        <begin position="45"/>
        <end position="251"/>
    </location>
</feature>
<name>A0A317L232_9BACI</name>
<proteinExistence type="predicted"/>
<dbReference type="InterPro" id="IPR017481">
    <property type="entry name" value="CHP03032"/>
</dbReference>
<keyword evidence="3" id="KW-1185">Reference proteome</keyword>
<dbReference type="OrthoDB" id="2572390at2"/>
<accession>A0A317L232</accession>
<comment type="caution">
    <text evidence="2">The sequence shown here is derived from an EMBL/GenBank/DDBJ whole genome shotgun (WGS) entry which is preliminary data.</text>
</comment>
<sequence>MLYRLENDPDFQHIDTRLLVSCPSSESDQGGLFLLDFEQNRLEKLYTGSCSGMTLVNNQLFVASDNNELIVMDQKFQVIQKKQYSKLDFHDIVRLNDQVVLVVETANNTIGCYDTATLKRLGEIRFHVDDKDVHHINDIWLDGHTLYVSMFSPFGKWFMQPMKKNGAIISIDLTDFDPTSKLRFTPEHHVVVKDLYMPHSVMMHQNELAYCDSMSFRAVVESGTPIQLPGFTRGLGITEKALFIGQSRMRHILRIPHEFSNCTLDGGIYVYDPQFRISRFIPLPALQVYQIMVIGSNIFKKE</sequence>
<dbReference type="Proteomes" id="UP000245624">
    <property type="component" value="Unassembled WGS sequence"/>
</dbReference>
<evidence type="ECO:0000313" key="3">
    <source>
        <dbReference type="Proteomes" id="UP000245624"/>
    </source>
</evidence>
<evidence type="ECO:0000313" key="2">
    <source>
        <dbReference type="EMBL" id="PWU69882.1"/>
    </source>
</evidence>
<dbReference type="SUPFAM" id="SSF63825">
    <property type="entry name" value="YWTD domain"/>
    <property type="match status" value="1"/>
</dbReference>
<evidence type="ECO:0000259" key="1">
    <source>
        <dbReference type="Pfam" id="PF16261"/>
    </source>
</evidence>
<reference evidence="2 3" key="1">
    <citation type="submission" date="2018-05" db="EMBL/GenBank/DDBJ databases">
        <title>Genomic analysis of Gracilibacillus dipsosauri DD1 reveals novel features of a salt-tolerant amylase.</title>
        <authorList>
            <person name="Deutch C.E."/>
            <person name="Yang S."/>
        </authorList>
    </citation>
    <scope>NUCLEOTIDE SEQUENCE [LARGE SCALE GENOMIC DNA]</scope>
    <source>
        <strain evidence="2 3">DD1</strain>
    </source>
</reference>
<protein>
    <recommendedName>
        <fullName evidence="1">Conserved hypothetical protein CHP03032 domain-containing protein</fullName>
    </recommendedName>
</protein>
<dbReference type="Pfam" id="PF16261">
    <property type="entry name" value="DUF4915"/>
    <property type="match status" value="1"/>
</dbReference>
<dbReference type="RefSeq" id="WP_109983272.1">
    <property type="nucleotide sequence ID" value="NZ_QGTD01000004.1"/>
</dbReference>
<organism evidence="2 3">
    <name type="scientific">Gracilibacillus dipsosauri</name>
    <dbReference type="NCBI Taxonomy" id="178340"/>
    <lineage>
        <taxon>Bacteria</taxon>
        <taxon>Bacillati</taxon>
        <taxon>Bacillota</taxon>
        <taxon>Bacilli</taxon>
        <taxon>Bacillales</taxon>
        <taxon>Bacillaceae</taxon>
        <taxon>Gracilibacillus</taxon>
    </lineage>
</organism>
<gene>
    <name evidence="2" type="ORF">DLJ74_02830</name>
</gene>
<dbReference type="EMBL" id="QGTD01000004">
    <property type="protein sequence ID" value="PWU69882.1"/>
    <property type="molecule type" value="Genomic_DNA"/>
</dbReference>
<dbReference type="AlphaFoldDB" id="A0A317L232"/>